<evidence type="ECO:0000313" key="5">
    <source>
        <dbReference type="Proteomes" id="UP000442469"/>
    </source>
</evidence>
<dbReference type="EMBL" id="WNZZ01000002">
    <property type="protein sequence ID" value="MUG21465.1"/>
    <property type="molecule type" value="Genomic_DNA"/>
</dbReference>
<evidence type="ECO:0000313" key="3">
    <source>
        <dbReference type="EMBL" id="MUG21465.1"/>
    </source>
</evidence>
<dbReference type="OrthoDB" id="2970258at2"/>
<dbReference type="Proteomes" id="UP000442469">
    <property type="component" value="Unassembled WGS sequence"/>
</dbReference>
<evidence type="ECO:0000313" key="4">
    <source>
        <dbReference type="Proteomes" id="UP000029278"/>
    </source>
</evidence>
<feature type="transmembrane region" description="Helical" evidence="1">
    <location>
        <begin position="6"/>
        <end position="24"/>
    </location>
</feature>
<dbReference type="GeneID" id="77007069"/>
<keyword evidence="4" id="KW-1185">Reference proteome</keyword>
<dbReference type="EMBL" id="JMQA01000017">
    <property type="protein sequence ID" value="KFN10697.1"/>
    <property type="molecule type" value="Genomic_DNA"/>
</dbReference>
<dbReference type="RefSeq" id="WP_036622834.1">
    <property type="nucleotide sequence ID" value="NZ_BGML01000003.1"/>
</dbReference>
<evidence type="ECO:0000256" key="1">
    <source>
        <dbReference type="SAM" id="Phobius"/>
    </source>
</evidence>
<reference evidence="3 5" key="2">
    <citation type="submission" date="2019-11" db="EMBL/GenBank/DDBJ databases">
        <title>Draft genome sequences of five Paenibacillus species of dairy origin.</title>
        <authorList>
            <person name="Olajide A.M."/>
            <person name="Chen S."/>
            <person name="Lapointe G."/>
        </authorList>
    </citation>
    <scope>NUCLEOTIDE SEQUENCE [LARGE SCALE GENOMIC DNA]</scope>
    <source>
        <strain evidence="3 5">3CT49</strain>
    </source>
</reference>
<keyword evidence="1" id="KW-1133">Transmembrane helix</keyword>
<keyword evidence="1" id="KW-0472">Membrane</keyword>
<protein>
    <submittedName>
        <fullName evidence="2">Putative membrane protein</fullName>
    </submittedName>
</protein>
<dbReference type="HOGENOM" id="CLU_194269_3_0_9"/>
<evidence type="ECO:0000313" key="2">
    <source>
        <dbReference type="EMBL" id="KFN10697.1"/>
    </source>
</evidence>
<dbReference type="PATRIC" id="fig|44252.3.peg.1151"/>
<keyword evidence="1" id="KW-0812">Transmembrane</keyword>
<name>A0A090ZJA9_PAEMA</name>
<organism evidence="2 4">
    <name type="scientific">Paenibacillus macerans</name>
    <name type="common">Bacillus macerans</name>
    <dbReference type="NCBI Taxonomy" id="44252"/>
    <lineage>
        <taxon>Bacteria</taxon>
        <taxon>Bacillati</taxon>
        <taxon>Bacillota</taxon>
        <taxon>Bacilli</taxon>
        <taxon>Bacillales</taxon>
        <taxon>Paenibacillaceae</taxon>
        <taxon>Paenibacillus</taxon>
    </lineage>
</organism>
<dbReference type="Proteomes" id="UP000029278">
    <property type="component" value="Unassembled WGS sequence"/>
</dbReference>
<comment type="caution">
    <text evidence="2">The sequence shown here is derived from an EMBL/GenBank/DDBJ whole genome shotgun (WGS) entry which is preliminary data.</text>
</comment>
<feature type="transmembrane region" description="Helical" evidence="1">
    <location>
        <begin position="33"/>
        <end position="52"/>
    </location>
</feature>
<sequence>MIGLKVIGISLLAAALFLYELPLLRAGKKKEKIAFAVLTLGGWGLGLVLLFVPGLPGPTELINYVFRPIWMLLTPEG</sequence>
<accession>A0A090ZJA9</accession>
<gene>
    <name evidence="2" type="ORF">DJ90_4048</name>
    <name evidence="3" type="ORF">GNQ08_03350</name>
</gene>
<dbReference type="STRING" id="44252.DJ90_4048"/>
<reference evidence="2 4" key="1">
    <citation type="submission" date="2014-04" db="EMBL/GenBank/DDBJ databases">
        <authorList>
            <person name="Bishop-Lilly K.A."/>
            <person name="Broomall S.M."/>
            <person name="Chain P.S."/>
            <person name="Chertkov O."/>
            <person name="Coyne S.R."/>
            <person name="Daligault H.E."/>
            <person name="Davenport K.W."/>
            <person name="Erkkila T."/>
            <person name="Frey K.G."/>
            <person name="Gibbons H.S."/>
            <person name="Gu W."/>
            <person name="Jaissle J."/>
            <person name="Johnson S.L."/>
            <person name="Koroleva G.I."/>
            <person name="Ladner J.T."/>
            <person name="Lo C.-C."/>
            <person name="Minogue T.D."/>
            <person name="Munk C."/>
            <person name="Palacios G.F."/>
            <person name="Redden C.L."/>
            <person name="Rosenzweig C.N."/>
            <person name="Scholz M.B."/>
            <person name="Teshima H."/>
            <person name="Xu Y."/>
        </authorList>
    </citation>
    <scope>NUCLEOTIDE SEQUENCE [LARGE SCALE GENOMIC DNA]</scope>
    <source>
        <strain evidence="2 4">8244</strain>
    </source>
</reference>
<dbReference type="AlphaFoldDB" id="A0A090ZJA9"/>
<proteinExistence type="predicted"/>